<reference evidence="1 2" key="1">
    <citation type="submission" date="2018-10" db="EMBL/GenBank/DDBJ databases">
        <title>Kocuria sp. M5W7-7, whole genome shotgun sequence.</title>
        <authorList>
            <person name="Tuo L."/>
        </authorList>
    </citation>
    <scope>NUCLEOTIDE SEQUENCE [LARGE SCALE GENOMIC DNA]</scope>
    <source>
        <strain evidence="1 2">M5W7-7</strain>
    </source>
</reference>
<sequence length="99" mass="10340">MPGRSVSQMTADLLESGDPVAENIYWTGHRAGASAERARIQLAAADFGADLGPSPALRPRLRAVPDQGSPEAGQAVKDAAIAAWRALYATGQIRQEVAA</sequence>
<proteinExistence type="predicted"/>
<dbReference type="AlphaFoldDB" id="A0A3N3ZT13"/>
<dbReference type="Proteomes" id="UP000270616">
    <property type="component" value="Unassembled WGS sequence"/>
</dbReference>
<organism evidence="1 2">
    <name type="scientific">Kocuria soli</name>
    <dbReference type="NCBI Taxonomy" id="2485125"/>
    <lineage>
        <taxon>Bacteria</taxon>
        <taxon>Bacillati</taxon>
        <taxon>Actinomycetota</taxon>
        <taxon>Actinomycetes</taxon>
        <taxon>Micrococcales</taxon>
        <taxon>Micrococcaceae</taxon>
        <taxon>Kocuria</taxon>
    </lineage>
</organism>
<comment type="caution">
    <text evidence="1">The sequence shown here is derived from an EMBL/GenBank/DDBJ whole genome shotgun (WGS) entry which is preliminary data.</text>
</comment>
<dbReference type="EMBL" id="RKMF01000005">
    <property type="protein sequence ID" value="ROZ63831.1"/>
    <property type="molecule type" value="Genomic_DNA"/>
</dbReference>
<evidence type="ECO:0000313" key="1">
    <source>
        <dbReference type="EMBL" id="ROZ63831.1"/>
    </source>
</evidence>
<evidence type="ECO:0000313" key="2">
    <source>
        <dbReference type="Proteomes" id="UP000270616"/>
    </source>
</evidence>
<keyword evidence="2" id="KW-1185">Reference proteome</keyword>
<protein>
    <submittedName>
        <fullName evidence="1">Uncharacterized protein</fullName>
    </submittedName>
</protein>
<accession>A0A3N3ZT13</accession>
<gene>
    <name evidence="1" type="ORF">EDL96_05710</name>
</gene>
<name>A0A3N3ZT13_9MICC</name>